<proteinExistence type="predicted"/>
<dbReference type="Pfam" id="PF19664">
    <property type="entry name" value="DUF6167"/>
    <property type="match status" value="1"/>
</dbReference>
<feature type="region of interest" description="Disordered" evidence="1">
    <location>
        <begin position="66"/>
        <end position="85"/>
    </location>
</feature>
<reference evidence="2 3" key="1">
    <citation type="journal article" date="2019" name="Int. J. Syst. Evol. Microbiol.">
        <title>The Global Catalogue of Microorganisms (GCM) 10K type strain sequencing project: providing services to taxonomists for standard genome sequencing and annotation.</title>
        <authorList>
            <consortium name="The Broad Institute Genomics Platform"/>
            <consortium name="The Broad Institute Genome Sequencing Center for Infectious Disease"/>
            <person name="Wu L."/>
            <person name="Ma J."/>
        </authorList>
    </citation>
    <scope>NUCLEOTIDE SEQUENCE [LARGE SCALE GENOMIC DNA]</scope>
    <source>
        <strain evidence="2 3">JCM 14306</strain>
    </source>
</reference>
<evidence type="ECO:0008006" key="4">
    <source>
        <dbReference type="Google" id="ProtNLM"/>
    </source>
</evidence>
<name>A0ABN2FHC2_9ACTN</name>
<protein>
    <recommendedName>
        <fullName evidence="4">YtxH domain-containing protein</fullName>
    </recommendedName>
</protein>
<keyword evidence="3" id="KW-1185">Reference proteome</keyword>
<evidence type="ECO:0000256" key="1">
    <source>
        <dbReference type="SAM" id="MobiDB-lite"/>
    </source>
</evidence>
<dbReference type="RefSeq" id="WP_344113193.1">
    <property type="nucleotide sequence ID" value="NZ_BAAANE010000007.1"/>
</dbReference>
<organism evidence="2 3">
    <name type="scientific">Kribbella alba</name>
    <dbReference type="NCBI Taxonomy" id="190197"/>
    <lineage>
        <taxon>Bacteria</taxon>
        <taxon>Bacillati</taxon>
        <taxon>Actinomycetota</taxon>
        <taxon>Actinomycetes</taxon>
        <taxon>Propionibacteriales</taxon>
        <taxon>Kribbellaceae</taxon>
        <taxon>Kribbella</taxon>
    </lineage>
</organism>
<dbReference type="InterPro" id="IPR046165">
    <property type="entry name" value="DUF6167"/>
</dbReference>
<comment type="caution">
    <text evidence="2">The sequence shown here is derived from an EMBL/GenBank/DDBJ whole genome shotgun (WGS) entry which is preliminary data.</text>
</comment>
<accession>A0ABN2FHC2</accession>
<evidence type="ECO:0000313" key="2">
    <source>
        <dbReference type="EMBL" id="GAA1644962.1"/>
    </source>
</evidence>
<feature type="compositionally biased region" description="Low complexity" evidence="1">
    <location>
        <begin position="69"/>
        <end position="79"/>
    </location>
</feature>
<gene>
    <name evidence="2" type="ORF">GCM10009744_39550</name>
</gene>
<dbReference type="Proteomes" id="UP001501319">
    <property type="component" value="Unassembled WGS sequence"/>
</dbReference>
<dbReference type="EMBL" id="BAAANE010000007">
    <property type="protein sequence ID" value="GAA1644962.1"/>
    <property type="molecule type" value="Genomic_DNA"/>
</dbReference>
<evidence type="ECO:0000313" key="3">
    <source>
        <dbReference type="Proteomes" id="UP001501319"/>
    </source>
</evidence>
<sequence length="85" mass="9510">MKRIVWFIIGTLVGVYVVTRLKRRAQALAPESLQASAEKMAGAIRHFGDEVRAGMAERETELRDALGIDTATDTATTQTQREDYR</sequence>